<evidence type="ECO:0000313" key="4">
    <source>
        <dbReference type="EMBL" id="OBZ66456.1"/>
    </source>
</evidence>
<proteinExistence type="predicted"/>
<dbReference type="GO" id="GO:0005737">
    <property type="term" value="C:cytoplasm"/>
    <property type="evidence" value="ECO:0007669"/>
    <property type="project" value="TreeGrafter"/>
</dbReference>
<evidence type="ECO:0000259" key="3">
    <source>
        <dbReference type="PROSITE" id="PS50115"/>
    </source>
</evidence>
<dbReference type="Gene3D" id="1.10.220.150">
    <property type="entry name" value="Arf GTPase activating protein"/>
    <property type="match status" value="1"/>
</dbReference>
<dbReference type="InterPro" id="IPR001164">
    <property type="entry name" value="ArfGAP_dom"/>
</dbReference>
<feature type="compositionally biased region" description="Polar residues" evidence="2">
    <location>
        <begin position="49"/>
        <end position="59"/>
    </location>
</feature>
<evidence type="ECO:0000256" key="1">
    <source>
        <dbReference type="PROSITE-ProRule" id="PRU00288"/>
    </source>
</evidence>
<feature type="region of interest" description="Disordered" evidence="2">
    <location>
        <begin position="44"/>
        <end position="77"/>
    </location>
</feature>
<dbReference type="Pfam" id="PF01412">
    <property type="entry name" value="ArfGap"/>
    <property type="match status" value="1"/>
</dbReference>
<keyword evidence="1" id="KW-0862">Zinc</keyword>
<dbReference type="PANTHER" id="PTHR45705:SF1">
    <property type="entry name" value="FI20236P1"/>
    <property type="match status" value="1"/>
</dbReference>
<dbReference type="SMART" id="SM00105">
    <property type="entry name" value="ArfGap"/>
    <property type="match status" value="1"/>
</dbReference>
<dbReference type="InterPro" id="IPR038508">
    <property type="entry name" value="ArfGAP_dom_sf"/>
</dbReference>
<accession>A0A1C7LQF1</accession>
<evidence type="ECO:0000256" key="2">
    <source>
        <dbReference type="SAM" id="MobiDB-lite"/>
    </source>
</evidence>
<feature type="compositionally biased region" description="Pro residues" evidence="2">
    <location>
        <begin position="159"/>
        <end position="168"/>
    </location>
</feature>
<organism evidence="4 5">
    <name type="scientific">Grifola frondosa</name>
    <name type="common">Maitake</name>
    <name type="synonym">Polyporus frondosus</name>
    <dbReference type="NCBI Taxonomy" id="5627"/>
    <lineage>
        <taxon>Eukaryota</taxon>
        <taxon>Fungi</taxon>
        <taxon>Dikarya</taxon>
        <taxon>Basidiomycota</taxon>
        <taxon>Agaricomycotina</taxon>
        <taxon>Agaricomycetes</taxon>
        <taxon>Polyporales</taxon>
        <taxon>Grifolaceae</taxon>
        <taxon>Grifola</taxon>
    </lineage>
</organism>
<dbReference type="OrthoDB" id="10266696at2759"/>
<reference evidence="4 5" key="1">
    <citation type="submission" date="2016-03" db="EMBL/GenBank/DDBJ databases">
        <title>Whole genome sequencing of Grifola frondosa 9006-11.</title>
        <authorList>
            <person name="Min B."/>
            <person name="Park H."/>
            <person name="Kim J.-G."/>
            <person name="Cho H."/>
            <person name="Oh Y.-L."/>
            <person name="Kong W.-S."/>
            <person name="Choi I.-G."/>
        </authorList>
    </citation>
    <scope>NUCLEOTIDE SEQUENCE [LARGE SCALE GENOMIC DNA]</scope>
    <source>
        <strain evidence="4 5">9006-11</strain>
    </source>
</reference>
<feature type="domain" description="Arf-GAP" evidence="3">
    <location>
        <begin position="1"/>
        <end position="61"/>
    </location>
</feature>
<dbReference type="PRINTS" id="PR00405">
    <property type="entry name" value="REVINTRACTNG"/>
</dbReference>
<dbReference type="PANTHER" id="PTHR45705">
    <property type="entry name" value="FI20236P1"/>
    <property type="match status" value="1"/>
</dbReference>
<sequence length="440" mass="46278">MASSFDVCADCKARHPRWASHNLGIFICLPCASIHRKMGTPFRKFHEGQGSSNASNLQPEQRRHPPPTNMMESERDSELEKFIRAKYEYKSFMDRSTQVSAILGPSRSSSGGLSASRSSSSALDASRSAKVAALLGPSRSASSRLSRAQTVPVIRPASQPAPVPPAQAPPQRSQPTSSTPLWNDLASLQAPAANSSLPLQYATPSVSLPALASPNPNTDLTIRPSMAPPMSAMSMNMGGGASPLLPMQSFTPTVASSINPFAQQAAYASQQPTYSPQPAFTPQVQPQVFADVPATRLPDVSITSFTGVPAAELPNVPVATTWAVSIADTDPASPGWEPVPSAAAVGADAIWAAPTFTVRTATDADADATADAITDATSDAAVDVHADESIWCMASAAASAAAGRLPWTALGRNVMVYVLYGLNRFAHRYATSKWTTNAAF</sequence>
<protein>
    <submittedName>
        <fullName evidence="4">UBA domain-containing protein 3</fullName>
    </submittedName>
</protein>
<feature type="compositionally biased region" description="Low complexity" evidence="2">
    <location>
        <begin position="169"/>
        <end position="180"/>
    </location>
</feature>
<dbReference type="SUPFAM" id="SSF57863">
    <property type="entry name" value="ArfGap/RecO-like zinc finger"/>
    <property type="match status" value="1"/>
</dbReference>
<keyword evidence="5" id="KW-1185">Reference proteome</keyword>
<gene>
    <name evidence="4" type="primary">ucp3</name>
    <name evidence="4" type="ORF">A0H81_13593</name>
</gene>
<dbReference type="PROSITE" id="PS50115">
    <property type="entry name" value="ARFGAP"/>
    <property type="match status" value="1"/>
</dbReference>
<keyword evidence="1" id="KW-0863">Zinc-finger</keyword>
<comment type="caution">
    <text evidence="4">The sequence shown here is derived from an EMBL/GenBank/DDBJ whole genome shotgun (WGS) entry which is preliminary data.</text>
</comment>
<dbReference type="EMBL" id="LUGG01000031">
    <property type="protein sequence ID" value="OBZ66456.1"/>
    <property type="molecule type" value="Genomic_DNA"/>
</dbReference>
<feature type="region of interest" description="Disordered" evidence="2">
    <location>
        <begin position="135"/>
        <end position="182"/>
    </location>
</feature>
<dbReference type="InterPro" id="IPR051718">
    <property type="entry name" value="ARF_GTPase-activating"/>
</dbReference>
<evidence type="ECO:0000313" key="5">
    <source>
        <dbReference type="Proteomes" id="UP000092993"/>
    </source>
</evidence>
<dbReference type="Proteomes" id="UP000092993">
    <property type="component" value="Unassembled WGS sequence"/>
</dbReference>
<dbReference type="AlphaFoldDB" id="A0A1C7LQF1"/>
<dbReference type="InterPro" id="IPR037278">
    <property type="entry name" value="ARFGAP/RecO"/>
</dbReference>
<dbReference type="GO" id="GO:0008270">
    <property type="term" value="F:zinc ion binding"/>
    <property type="evidence" value="ECO:0007669"/>
    <property type="project" value="UniProtKB-KW"/>
</dbReference>
<dbReference type="GO" id="GO:0005096">
    <property type="term" value="F:GTPase activator activity"/>
    <property type="evidence" value="ECO:0007669"/>
    <property type="project" value="InterPro"/>
</dbReference>
<dbReference type="STRING" id="5627.A0A1C7LQF1"/>
<keyword evidence="1" id="KW-0479">Metal-binding</keyword>
<name>A0A1C7LQF1_GRIFR</name>
<dbReference type="OMA" id="NMMESER"/>
<feature type="compositionally biased region" description="Low complexity" evidence="2">
    <location>
        <begin position="135"/>
        <end position="148"/>
    </location>
</feature>